<organism evidence="2 6">
    <name type="scientific">Paracoccus pantotrophus</name>
    <name type="common">Thiosphaera pantotropha</name>
    <dbReference type="NCBI Taxonomy" id="82367"/>
    <lineage>
        <taxon>Bacteria</taxon>
        <taxon>Pseudomonadati</taxon>
        <taxon>Pseudomonadota</taxon>
        <taxon>Alphaproteobacteria</taxon>
        <taxon>Rhodobacterales</taxon>
        <taxon>Paracoccaceae</taxon>
        <taxon>Paracoccus</taxon>
    </lineage>
</organism>
<proteinExistence type="predicted"/>
<reference evidence="3 7" key="3">
    <citation type="submission" date="2020-07" db="EMBL/GenBank/DDBJ databases">
        <title>The complete genome of Paracoccus pantotrophus ACCC 10489.</title>
        <authorList>
            <person name="Si Y."/>
        </authorList>
    </citation>
    <scope>NUCLEOTIDE SEQUENCE [LARGE SCALE GENOMIC DNA]</scope>
    <source>
        <strain evidence="3 7">ACCC10489</strain>
    </source>
</reference>
<dbReference type="EMBL" id="CP058689">
    <property type="protein sequence ID" value="QLH13800.1"/>
    <property type="molecule type" value="Genomic_DNA"/>
</dbReference>
<evidence type="ECO:0000313" key="3">
    <source>
        <dbReference type="EMBL" id="QLH13800.1"/>
    </source>
</evidence>
<reference evidence="4 5" key="1">
    <citation type="submission" date="2018-10" db="EMBL/GenBank/DDBJ databases">
        <title>Genomic Encyclopedia of Archaeal and Bacterial Type Strains, Phase II (KMG-II): from individual species to whole genera.</title>
        <authorList>
            <person name="Goeker M."/>
        </authorList>
    </citation>
    <scope>NUCLEOTIDE SEQUENCE [LARGE SCALE GENOMIC DNA]</scope>
    <source>
        <strain evidence="5">ATCC 35512 / DSM 2944 / CIP 106514 / LMD 82.5 / NBRC 102493 / NCCB 82005 / GB17</strain>
        <strain evidence="4">DSM 2944</strain>
    </source>
</reference>
<evidence type="ECO:0000313" key="4">
    <source>
        <dbReference type="EMBL" id="RKS44237.1"/>
    </source>
</evidence>
<protein>
    <recommendedName>
        <fullName evidence="8">DUF3311 domain-containing protein</fullName>
    </recommendedName>
</protein>
<dbReference type="EMBL" id="RBLI01000002">
    <property type="protein sequence ID" value="RKS44237.1"/>
    <property type="molecule type" value="Genomic_DNA"/>
</dbReference>
<keyword evidence="5" id="KW-1185">Reference proteome</keyword>
<name>A0A1I5JGI5_PARPN</name>
<evidence type="ECO:0000313" key="5">
    <source>
        <dbReference type="Proteomes" id="UP000273626"/>
    </source>
</evidence>
<dbReference type="GeneID" id="51369909"/>
<dbReference type="EMBL" id="CP044423">
    <property type="protein sequence ID" value="QFG35534.1"/>
    <property type="molecule type" value="Genomic_DNA"/>
</dbReference>
<evidence type="ECO:0000313" key="2">
    <source>
        <dbReference type="EMBL" id="QFG35534.1"/>
    </source>
</evidence>
<accession>A0A1I5JGI5</accession>
<keyword evidence="1" id="KW-1133">Transmembrane helix</keyword>
<evidence type="ECO:0008006" key="8">
    <source>
        <dbReference type="Google" id="ProtNLM"/>
    </source>
</evidence>
<evidence type="ECO:0000256" key="1">
    <source>
        <dbReference type="SAM" id="Phobius"/>
    </source>
</evidence>
<keyword evidence="1" id="KW-0812">Transmembrane</keyword>
<keyword evidence="1" id="KW-0472">Membrane</keyword>
<gene>
    <name evidence="4" type="ORF">BDE18_3077</name>
    <name evidence="2" type="ORF">ESD82_04995</name>
    <name evidence="3" type="ORF">HYQ43_05935</name>
</gene>
<dbReference type="Proteomes" id="UP000273626">
    <property type="component" value="Unassembled WGS sequence"/>
</dbReference>
<dbReference type="KEGG" id="ppan:ESD82_04995"/>
<dbReference type="AlphaFoldDB" id="A0A1I5JGI5"/>
<dbReference type="Proteomes" id="UP000509322">
    <property type="component" value="Chromosome 1"/>
</dbReference>
<feature type="transmembrane region" description="Helical" evidence="1">
    <location>
        <begin position="48"/>
        <end position="65"/>
    </location>
</feature>
<dbReference type="RefSeq" id="WP_024845220.1">
    <property type="nucleotide sequence ID" value="NZ_CP038206.1"/>
</dbReference>
<sequence>MRRLFLGRDAYRKRRLGDAARVLPVLFAVLVVLPPIWLPQYFSYGRGAVWLAASWALTIAATAALHRAIGRAKPEDEDDA</sequence>
<feature type="transmembrane region" description="Helical" evidence="1">
    <location>
        <begin position="21"/>
        <end position="42"/>
    </location>
</feature>
<evidence type="ECO:0000313" key="7">
    <source>
        <dbReference type="Proteomes" id="UP000509322"/>
    </source>
</evidence>
<evidence type="ECO:0000313" key="6">
    <source>
        <dbReference type="Proteomes" id="UP000326453"/>
    </source>
</evidence>
<reference evidence="2 6" key="2">
    <citation type="submission" date="2019-01" db="EMBL/GenBank/DDBJ databases">
        <title>Complete Genome Sequence and Annotation of the Paracoccus pantotrophus type strain DSM 2944.</title>
        <authorList>
            <person name="Bockwoldt J.A."/>
            <person name="Zimmermann M."/>
            <person name="Tiso T."/>
            <person name="Blank L.M."/>
        </authorList>
    </citation>
    <scope>NUCLEOTIDE SEQUENCE [LARGE SCALE GENOMIC DNA]</scope>
    <source>
        <strain evidence="2 6">DSM 2944</strain>
    </source>
</reference>
<dbReference type="Proteomes" id="UP000326453">
    <property type="component" value="Chromosome 2"/>
</dbReference>